<feature type="transmembrane region" description="Helical" evidence="4">
    <location>
        <begin position="96"/>
        <end position="115"/>
    </location>
</feature>
<evidence type="ECO:0000256" key="3">
    <source>
        <dbReference type="ARBA" id="ARBA00022519"/>
    </source>
</evidence>
<dbReference type="InterPro" id="IPR001927">
    <property type="entry name" value="Na/Gal_symport"/>
</dbReference>
<reference evidence="6" key="1">
    <citation type="submission" date="2017-12" db="EMBL/GenBank/DDBJ databases">
        <title>FDA dAtabase for Regulatory Grade micrObial Sequences (FDA-ARGOS): Supporting development and validation of Infectious Disease Dx tests.</title>
        <authorList>
            <person name="Sichtig H."/>
            <person name="Tallon L."/>
            <person name="Sadzewicz L."/>
            <person name="Sengamalay N."/>
            <person name="Nagaraj S."/>
            <person name="Vavikolanu K."/>
            <person name="Aluvathingal J."/>
            <person name="Nadendla S."/>
            <person name="Pirone D.C."/>
            <person name="Hoffman M."/>
            <person name="Muruvanda T."/>
            <person name="Allard M."/>
            <person name="Evans P."/>
        </authorList>
    </citation>
    <scope>NUCLEOTIDE SEQUENCE [LARGE SCALE GENOMIC DNA]</scope>
    <source>
        <strain evidence="6">FDAARGOS_55</strain>
    </source>
</reference>
<feature type="transmembrane region" description="Helical" evidence="4">
    <location>
        <begin position="30"/>
        <end position="50"/>
    </location>
</feature>
<dbReference type="NCBIfam" id="TIGR00792">
    <property type="entry name" value="gph"/>
    <property type="match status" value="1"/>
</dbReference>
<keyword evidence="3" id="KW-0997">Cell inner membrane</keyword>
<dbReference type="GO" id="GO:0006814">
    <property type="term" value="P:sodium ion transport"/>
    <property type="evidence" value="ECO:0007669"/>
    <property type="project" value="InterPro"/>
</dbReference>
<protein>
    <submittedName>
        <fullName evidence="5">MFS transporter</fullName>
    </submittedName>
</protein>
<dbReference type="Gene3D" id="1.20.1250.20">
    <property type="entry name" value="MFS general substrate transporter like domains"/>
    <property type="match status" value="2"/>
</dbReference>
<dbReference type="InterPro" id="IPR039672">
    <property type="entry name" value="MFS_2"/>
</dbReference>
<keyword evidence="4" id="KW-0812">Transmembrane</keyword>
<dbReference type="AlphaFoldDB" id="A0A2K0JCN0"/>
<feature type="transmembrane region" description="Helical" evidence="4">
    <location>
        <begin position="337"/>
        <end position="360"/>
    </location>
</feature>
<evidence type="ECO:0000313" key="6">
    <source>
        <dbReference type="Proteomes" id="UP000236163"/>
    </source>
</evidence>
<sequence length="466" mass="51457">MTSTSMTTANIAQDKAGQTLSVREKIGYGLGDAGGTVITCLIMNFLTFFYTDVFGLTPALVGTLFIALRVFDAISDPVMGIIADRTQSRWGRFRPWQLWMAIPIGIIGILTFTVPDAGMGVKITWAFGTYLILSVGYTAINVPYCALINTMTTRHEEVIACQSWRFVLCGGAGFVVSVGLPWMVDFLGRGNAAQGYQWGVGVLCAIAVIMFLCCFFWVRERVPLAMMGKFTLREHLAGLRKNDQLLLMLVMSFLLINVFNIRGGGYMYFITYVLEGGTAYTSLFFTMVTFASILGSVIVSPLTRRIDTVKLYYRTNLVLATLAIAMWFLPVGPAYQVLWLAVILGNGIILGFTLPLHFSLMAFADDYGEWKTSVRSSGMNFAFNLFFIKLAWASSAGIISLLFIFVAYQPGASNQTPASLNGITAMETLLPALFHLLLALAIRICKLNNPMMSRIATDLRQRHVQL</sequence>
<dbReference type="Pfam" id="PF13347">
    <property type="entry name" value="MFS_2"/>
    <property type="match status" value="1"/>
</dbReference>
<dbReference type="GO" id="GO:0008643">
    <property type="term" value="P:carbohydrate transport"/>
    <property type="evidence" value="ECO:0007669"/>
    <property type="project" value="InterPro"/>
</dbReference>
<dbReference type="SUPFAM" id="SSF103473">
    <property type="entry name" value="MFS general substrate transporter"/>
    <property type="match status" value="1"/>
</dbReference>
<dbReference type="InterPro" id="IPR036259">
    <property type="entry name" value="MFS_trans_sf"/>
</dbReference>
<feature type="transmembrane region" description="Helical" evidence="4">
    <location>
        <begin position="56"/>
        <end position="75"/>
    </location>
</feature>
<evidence type="ECO:0000313" key="5">
    <source>
        <dbReference type="EMBL" id="PNO33037.1"/>
    </source>
</evidence>
<name>A0A2K0JCN0_SALHO</name>
<gene>
    <name evidence="5" type="ORF">RK55_007475</name>
</gene>
<accession>A0A2K0JCN0</accession>
<dbReference type="EMBL" id="JWSP02000004">
    <property type="protein sequence ID" value="PNO33037.1"/>
    <property type="molecule type" value="Genomic_DNA"/>
</dbReference>
<evidence type="ECO:0000256" key="2">
    <source>
        <dbReference type="ARBA" id="ARBA00009617"/>
    </source>
</evidence>
<dbReference type="PANTHER" id="PTHR11328:SF24">
    <property type="entry name" value="MAJOR FACILITATOR SUPERFAMILY (MFS) PROFILE DOMAIN-CONTAINING PROTEIN"/>
    <property type="match status" value="1"/>
</dbReference>
<feature type="transmembrane region" description="Helical" evidence="4">
    <location>
        <begin position="127"/>
        <end position="151"/>
    </location>
</feature>
<feature type="transmembrane region" description="Helical" evidence="4">
    <location>
        <begin position="163"/>
        <end position="184"/>
    </location>
</feature>
<dbReference type="STRING" id="523831.SEHO0A_03739"/>
<evidence type="ECO:0000256" key="1">
    <source>
        <dbReference type="ARBA" id="ARBA00004429"/>
    </source>
</evidence>
<dbReference type="GO" id="GO:0005886">
    <property type="term" value="C:plasma membrane"/>
    <property type="evidence" value="ECO:0007669"/>
    <property type="project" value="UniProtKB-SubCell"/>
</dbReference>
<feature type="transmembrane region" description="Helical" evidence="4">
    <location>
        <begin position="196"/>
        <end position="218"/>
    </location>
</feature>
<feature type="transmembrane region" description="Helical" evidence="4">
    <location>
        <begin position="245"/>
        <end position="268"/>
    </location>
</feature>
<feature type="transmembrane region" description="Helical" evidence="4">
    <location>
        <begin position="381"/>
        <end position="408"/>
    </location>
</feature>
<evidence type="ECO:0000256" key="4">
    <source>
        <dbReference type="SAM" id="Phobius"/>
    </source>
</evidence>
<feature type="transmembrane region" description="Helical" evidence="4">
    <location>
        <begin position="311"/>
        <end position="331"/>
    </location>
</feature>
<keyword evidence="4" id="KW-1133">Transmembrane helix</keyword>
<proteinExistence type="inferred from homology"/>
<dbReference type="GO" id="GO:0015293">
    <property type="term" value="F:symporter activity"/>
    <property type="evidence" value="ECO:0007669"/>
    <property type="project" value="InterPro"/>
</dbReference>
<dbReference type="CDD" id="cd17332">
    <property type="entry name" value="MFS_MelB_like"/>
    <property type="match status" value="1"/>
</dbReference>
<dbReference type="PANTHER" id="PTHR11328">
    <property type="entry name" value="MAJOR FACILITATOR SUPERFAMILY DOMAIN-CONTAINING PROTEIN"/>
    <property type="match status" value="1"/>
</dbReference>
<comment type="subcellular location">
    <subcellularLocation>
        <location evidence="1">Cell inner membrane</location>
        <topology evidence="1">Multi-pass membrane protein</topology>
    </subcellularLocation>
</comment>
<organism evidence="5 6">
    <name type="scientific">Salmonella enterica subsp. houtenae serovar 50:g,z51:-</name>
    <dbReference type="NCBI Taxonomy" id="1173947"/>
    <lineage>
        <taxon>Bacteria</taxon>
        <taxon>Pseudomonadati</taxon>
        <taxon>Pseudomonadota</taxon>
        <taxon>Gammaproteobacteria</taxon>
        <taxon>Enterobacterales</taxon>
        <taxon>Enterobacteriaceae</taxon>
        <taxon>Salmonella</taxon>
    </lineage>
</organism>
<keyword evidence="3" id="KW-1003">Cell membrane</keyword>
<feature type="transmembrane region" description="Helical" evidence="4">
    <location>
        <begin position="428"/>
        <end position="445"/>
    </location>
</feature>
<keyword evidence="4" id="KW-0472">Membrane</keyword>
<comment type="caution">
    <text evidence="5">The sequence shown here is derived from an EMBL/GenBank/DDBJ whole genome shotgun (WGS) entry which is preliminary data.</text>
</comment>
<dbReference type="Proteomes" id="UP000236163">
    <property type="component" value="Unassembled WGS sequence"/>
</dbReference>
<feature type="transmembrane region" description="Helical" evidence="4">
    <location>
        <begin position="280"/>
        <end position="299"/>
    </location>
</feature>
<comment type="similarity">
    <text evidence="2">Belongs to the sodium:galactoside symporter (TC 2.A.2) family.</text>
</comment>